<dbReference type="Proteomes" id="UP001158576">
    <property type="component" value="Chromosome PAR"/>
</dbReference>
<evidence type="ECO:0000313" key="4">
    <source>
        <dbReference type="Proteomes" id="UP001158576"/>
    </source>
</evidence>
<dbReference type="PANTHER" id="PTHR21255:SF7">
    <property type="entry name" value="DYNEIN LIGHT CHAIN TCTEX-TYPE PROTEIN 2B"/>
    <property type="match status" value="1"/>
</dbReference>
<feature type="region of interest" description="Disordered" evidence="2">
    <location>
        <begin position="51"/>
        <end position="103"/>
    </location>
</feature>
<protein>
    <submittedName>
        <fullName evidence="3">Oidioi.mRNA.OKI2018_I69.PAR.g10032.t1.cds</fullName>
    </submittedName>
</protein>
<proteinExistence type="inferred from homology"/>
<comment type="similarity">
    <text evidence="1">Belongs to the dynein light chain Tctex-type family.</text>
</comment>
<keyword evidence="4" id="KW-1185">Reference proteome</keyword>
<dbReference type="EMBL" id="OU015568">
    <property type="protein sequence ID" value="CAG5082098.1"/>
    <property type="molecule type" value="Genomic_DNA"/>
</dbReference>
<evidence type="ECO:0000256" key="2">
    <source>
        <dbReference type="SAM" id="MobiDB-lite"/>
    </source>
</evidence>
<dbReference type="InterPro" id="IPR005334">
    <property type="entry name" value="Tctex-1-like"/>
</dbReference>
<dbReference type="CDD" id="cd21451">
    <property type="entry name" value="DLC-like_TCTEX1D"/>
    <property type="match status" value="1"/>
</dbReference>
<evidence type="ECO:0000256" key="1">
    <source>
        <dbReference type="ARBA" id="ARBA00005361"/>
    </source>
</evidence>
<sequence length="294" mass="33712">MMIEMNSNNDLGLIAEEASIPEIDESKKTRRLSRRFSRAFIGKARRHTMTELVEDRNSRRSSLKFGREETQTSTAHPASFLGRQRSDSVTSGTTAADGRRGSLLFGNRRNSSVRALADSKFRSAVKNTIMKQRATVFPITRFRIVLKEFMMNRLTNDGRTFSGLPMTFYNPEYQERELFENTYKLNPDRKFNVANVKPLIAATVAKFAENSSYSHYHAQSRVGMMCDRVREELKQFGYARYRYIISGFIGEQGRHGLHIASRSLINDTFDRSFEISINTPKCITICTVHAIFTE</sequence>
<dbReference type="PANTHER" id="PTHR21255">
    <property type="entry name" value="T-COMPLEX-ASSOCIATED-TESTIS-EXPRESSED 1/ DYNEIN LIGHT CHAIN"/>
    <property type="match status" value="1"/>
</dbReference>
<organism evidence="3 4">
    <name type="scientific">Oikopleura dioica</name>
    <name type="common">Tunicate</name>
    <dbReference type="NCBI Taxonomy" id="34765"/>
    <lineage>
        <taxon>Eukaryota</taxon>
        <taxon>Metazoa</taxon>
        <taxon>Chordata</taxon>
        <taxon>Tunicata</taxon>
        <taxon>Appendicularia</taxon>
        <taxon>Copelata</taxon>
        <taxon>Oikopleuridae</taxon>
        <taxon>Oikopleura</taxon>
    </lineage>
</organism>
<dbReference type="Pfam" id="PF03645">
    <property type="entry name" value="Tctex-1"/>
    <property type="match status" value="1"/>
</dbReference>
<name>A0ABN7RSZ0_OIKDI</name>
<dbReference type="InterPro" id="IPR038586">
    <property type="entry name" value="Tctex-1-like_sf"/>
</dbReference>
<reference evidence="3 4" key="1">
    <citation type="submission" date="2021-04" db="EMBL/GenBank/DDBJ databases">
        <authorList>
            <person name="Bliznina A."/>
        </authorList>
    </citation>
    <scope>NUCLEOTIDE SEQUENCE [LARGE SCALE GENOMIC DNA]</scope>
</reference>
<accession>A0ABN7RSZ0</accession>
<dbReference type="Gene3D" id="3.30.1140.40">
    <property type="entry name" value="Tctex-1"/>
    <property type="match status" value="1"/>
</dbReference>
<gene>
    <name evidence="3" type="ORF">OKIOD_LOCUS1590</name>
</gene>
<evidence type="ECO:0000313" key="3">
    <source>
        <dbReference type="EMBL" id="CAG5082098.1"/>
    </source>
</evidence>